<protein>
    <submittedName>
        <fullName evidence="1">Uncharacterized protein</fullName>
    </submittedName>
</protein>
<name>A0A6N2LV68_SALVM</name>
<sequence>MLIWVERSGNSFSASPSSSPVSTCRAILLGF</sequence>
<organism evidence="1">
    <name type="scientific">Salix viminalis</name>
    <name type="common">Common osier</name>
    <name type="synonym">Basket willow</name>
    <dbReference type="NCBI Taxonomy" id="40686"/>
    <lineage>
        <taxon>Eukaryota</taxon>
        <taxon>Viridiplantae</taxon>
        <taxon>Streptophyta</taxon>
        <taxon>Embryophyta</taxon>
        <taxon>Tracheophyta</taxon>
        <taxon>Spermatophyta</taxon>
        <taxon>Magnoliopsida</taxon>
        <taxon>eudicotyledons</taxon>
        <taxon>Gunneridae</taxon>
        <taxon>Pentapetalae</taxon>
        <taxon>rosids</taxon>
        <taxon>fabids</taxon>
        <taxon>Malpighiales</taxon>
        <taxon>Salicaceae</taxon>
        <taxon>Saliceae</taxon>
        <taxon>Salix</taxon>
    </lineage>
</organism>
<dbReference type="AlphaFoldDB" id="A0A6N2LV68"/>
<gene>
    <name evidence="1" type="ORF">SVIM_LOCUS285165</name>
</gene>
<accession>A0A6N2LV68</accession>
<dbReference type="EMBL" id="CAADRP010001621">
    <property type="protein sequence ID" value="VFU45540.1"/>
    <property type="molecule type" value="Genomic_DNA"/>
</dbReference>
<proteinExistence type="predicted"/>
<reference evidence="1" key="1">
    <citation type="submission" date="2019-03" db="EMBL/GenBank/DDBJ databases">
        <authorList>
            <person name="Mank J."/>
            <person name="Almeida P."/>
        </authorList>
    </citation>
    <scope>NUCLEOTIDE SEQUENCE</scope>
    <source>
        <strain evidence="1">78183</strain>
    </source>
</reference>
<evidence type="ECO:0000313" key="1">
    <source>
        <dbReference type="EMBL" id="VFU45540.1"/>
    </source>
</evidence>